<sequence length="604" mass="67297">MEYTNHWFNQLSSDDRYQLHVKNIQSLICSIFLTAIPWKSTTVWTREAEIAFREAAYLGSQAAFANSDQAAKSISPNKWDQLFETPVGVSQLDDIRRTDGVSMIGDSEVDASNRKENEAMKVASERLALTGAAIGIVKNESFEAAQGKTWATLKLLADYCAREAKYSHRLQDKLDGYTAREFYEASGILAMSSIEKAMAELASGRLKLGGSSTPAVIDLLALGNLLDISTDKLLAEAAEADQHVANRLLQRAVNFALNEDKTWVTCTSDFMNRENKKVFRCEADTSGPQDCKACLAIPKPQVCYLYQWTRVSVIPLLQNNDEGRNTKPVQFDHWKTRFNINPTDTVISSVLGHDMQSPNYRLLPNELPMTNALNTSFGALSTAAAPGAFTLPICNSRHNFNSHYLDPSTKDYRIDVDFSRHRAYGASKSLPCNCGPWGSETESVWSAAGLNLNDGWLAETCQLDILKKIKSPIERYVALCRINRRGSYIRKTGKAADCDAVINTIDRLGVQEEKEIDPLTRLAIHCQINGNTKGRCRAYRQTWTDLVNKANEWKSQGGKAGADNAEVTKETAELRKEDLVLLQQFELEKDAKEAKGDSGYSHFE</sequence>
<gene>
    <name evidence="1" type="ORF">EX30DRAFT_347273</name>
</gene>
<dbReference type="EMBL" id="ML220114">
    <property type="protein sequence ID" value="TGZ82925.1"/>
    <property type="molecule type" value="Genomic_DNA"/>
</dbReference>
<reference evidence="1 2" key="1">
    <citation type="submission" date="2019-04" db="EMBL/GenBank/DDBJ databases">
        <title>Comparative genomics and transcriptomics to analyze fruiting body development in filamentous ascomycetes.</title>
        <authorList>
            <consortium name="DOE Joint Genome Institute"/>
            <person name="Lutkenhaus R."/>
            <person name="Traeger S."/>
            <person name="Breuer J."/>
            <person name="Kuo A."/>
            <person name="Lipzen A."/>
            <person name="Pangilinan J."/>
            <person name="Dilworth D."/>
            <person name="Sandor L."/>
            <person name="Poggeler S."/>
            <person name="Barry K."/>
            <person name="Grigoriev I.V."/>
            <person name="Nowrousian M."/>
        </authorList>
    </citation>
    <scope>NUCLEOTIDE SEQUENCE [LARGE SCALE GENOMIC DNA]</scope>
    <source>
        <strain evidence="1 2">CBS 389.68</strain>
    </source>
</reference>
<dbReference type="InParanoid" id="A0A4V3SJ79"/>
<protein>
    <submittedName>
        <fullName evidence="1">Uncharacterized protein</fullName>
    </submittedName>
</protein>
<dbReference type="AlphaFoldDB" id="A0A4V3SJ79"/>
<accession>A0A4V3SJ79</accession>
<name>A0A4V3SJ79_9PEZI</name>
<organism evidence="1 2">
    <name type="scientific">Ascodesmis nigricans</name>
    <dbReference type="NCBI Taxonomy" id="341454"/>
    <lineage>
        <taxon>Eukaryota</taxon>
        <taxon>Fungi</taxon>
        <taxon>Dikarya</taxon>
        <taxon>Ascomycota</taxon>
        <taxon>Pezizomycotina</taxon>
        <taxon>Pezizomycetes</taxon>
        <taxon>Pezizales</taxon>
        <taxon>Ascodesmidaceae</taxon>
        <taxon>Ascodesmis</taxon>
    </lineage>
</organism>
<dbReference type="OrthoDB" id="5277254at2759"/>
<dbReference type="Proteomes" id="UP000298138">
    <property type="component" value="Unassembled WGS sequence"/>
</dbReference>
<evidence type="ECO:0000313" key="1">
    <source>
        <dbReference type="EMBL" id="TGZ82925.1"/>
    </source>
</evidence>
<proteinExistence type="predicted"/>
<evidence type="ECO:0000313" key="2">
    <source>
        <dbReference type="Proteomes" id="UP000298138"/>
    </source>
</evidence>
<keyword evidence="2" id="KW-1185">Reference proteome</keyword>